<dbReference type="EMBL" id="LAVV01011508">
    <property type="protein sequence ID" value="KNZ47704.1"/>
    <property type="molecule type" value="Genomic_DNA"/>
</dbReference>
<dbReference type="OrthoDB" id="76215at2759"/>
<reference evidence="1 2" key="1">
    <citation type="submission" date="2015-08" db="EMBL/GenBank/DDBJ databases">
        <title>Next Generation Sequencing and Analysis of the Genome of Puccinia sorghi L Schw, the Causal Agent of Maize Common Rust.</title>
        <authorList>
            <person name="Rochi L."/>
            <person name="Burguener G."/>
            <person name="Darino M."/>
            <person name="Turjanski A."/>
            <person name="Kreff E."/>
            <person name="Dieguez M.J."/>
            <person name="Sacco F."/>
        </authorList>
    </citation>
    <scope>NUCLEOTIDE SEQUENCE [LARGE SCALE GENOMIC DNA]</scope>
    <source>
        <strain evidence="1 2">RO10H11247</strain>
    </source>
</reference>
<dbReference type="AlphaFoldDB" id="A0A0L6UGL1"/>
<evidence type="ECO:0000313" key="1">
    <source>
        <dbReference type="EMBL" id="KNZ47704.1"/>
    </source>
</evidence>
<keyword evidence="2" id="KW-1185">Reference proteome</keyword>
<evidence type="ECO:0008006" key="3">
    <source>
        <dbReference type="Google" id="ProtNLM"/>
    </source>
</evidence>
<dbReference type="VEuPathDB" id="FungiDB:VP01_620g9"/>
<name>A0A0L6UGL1_9BASI</name>
<organism evidence="1 2">
    <name type="scientific">Puccinia sorghi</name>
    <dbReference type="NCBI Taxonomy" id="27349"/>
    <lineage>
        <taxon>Eukaryota</taxon>
        <taxon>Fungi</taxon>
        <taxon>Dikarya</taxon>
        <taxon>Basidiomycota</taxon>
        <taxon>Pucciniomycotina</taxon>
        <taxon>Pucciniomycetes</taxon>
        <taxon>Pucciniales</taxon>
        <taxon>Pucciniaceae</taxon>
        <taxon>Puccinia</taxon>
    </lineage>
</organism>
<protein>
    <recommendedName>
        <fullName evidence="3">Myb/SANT-like domain-containing protein</fullName>
    </recommendedName>
</protein>
<dbReference type="Proteomes" id="UP000037035">
    <property type="component" value="Unassembled WGS sequence"/>
</dbReference>
<accession>A0A0L6UGL1</accession>
<gene>
    <name evidence="1" type="ORF">VP01_620g9</name>
</gene>
<proteinExistence type="predicted"/>
<sequence>MHAAPRNQVANQYPRPALLRSTEGTLNNSQATEIPNNINNNNVHPDNLVILVPANSQTQTQKKLMWTGPMEMMMLDLYAGAAQVPEVGHVLDSNKVKSKLSQGFKKDYDTFLACKDASGFGWDESHPNAKKFQHLSLSLGSWILSLVCLALPQKQLVWLVSDSLNYSLVHQGLVKVQTHL</sequence>
<comment type="caution">
    <text evidence="1">The sequence shown here is derived from an EMBL/GenBank/DDBJ whole genome shotgun (WGS) entry which is preliminary data.</text>
</comment>
<evidence type="ECO:0000313" key="2">
    <source>
        <dbReference type="Proteomes" id="UP000037035"/>
    </source>
</evidence>